<proteinExistence type="predicted"/>
<name>A0ACC0W8G2_9STRA</name>
<gene>
    <name evidence="1" type="ORF">PsorP6_008410</name>
</gene>
<comment type="caution">
    <text evidence="1">The sequence shown here is derived from an EMBL/GenBank/DDBJ whole genome shotgun (WGS) entry which is preliminary data.</text>
</comment>
<keyword evidence="2" id="KW-1185">Reference proteome</keyword>
<sequence length="402" mass="45004">MLSAITYLKEMLPMTGAMASISLCVLILASIKSIGIVRSYSSRTRRIIAGNSELTKFMTQTLQPLLDQYSPTWWTNSHIQCILMFLVRQHPVQYERDVLTLQDGGQTSLDWALESSVDMKLPLRDDSPIVIIMHGLVGCSKSMQSLCAEAITHGYRPVVFNKRGHGGMKLATPRLQGFGCVKDLKEAIDHVKNKFPHSKLYGIGCSAGAGLLSSYLGELGDKSLLRAGVLISPGYNAFDLFCAGRINRIYDFLMTFTLKLFLLRHKNELQNVVDIPRALRAMSIREFDQHVYMKMHGYADLESYWKVNNPMRDLENLTMPILCINALDDPVCTEEMIPYNVFQTKPNAMLLTTAEGSHCAFFEGTFQLKSWCNTVAMEYLDRLQEFENLSDSGVGAATPATA</sequence>
<evidence type="ECO:0000313" key="1">
    <source>
        <dbReference type="EMBL" id="KAI9915029.1"/>
    </source>
</evidence>
<organism evidence="1 2">
    <name type="scientific">Peronosclerospora sorghi</name>
    <dbReference type="NCBI Taxonomy" id="230839"/>
    <lineage>
        <taxon>Eukaryota</taxon>
        <taxon>Sar</taxon>
        <taxon>Stramenopiles</taxon>
        <taxon>Oomycota</taxon>
        <taxon>Peronosporomycetes</taxon>
        <taxon>Peronosporales</taxon>
        <taxon>Peronosporaceae</taxon>
        <taxon>Peronosclerospora</taxon>
    </lineage>
</organism>
<accession>A0ACC0W8G2</accession>
<dbReference type="Proteomes" id="UP001163321">
    <property type="component" value="Chromosome 3"/>
</dbReference>
<protein>
    <submittedName>
        <fullName evidence="1">Uncharacterized protein</fullName>
    </submittedName>
</protein>
<evidence type="ECO:0000313" key="2">
    <source>
        <dbReference type="Proteomes" id="UP001163321"/>
    </source>
</evidence>
<reference evidence="1 2" key="1">
    <citation type="journal article" date="2022" name="bioRxiv">
        <title>The genome of the oomycete Peronosclerospora sorghi, a cosmopolitan pathogen of maize and sorghum, is inflated with dispersed pseudogenes.</title>
        <authorList>
            <person name="Fletcher K."/>
            <person name="Martin F."/>
            <person name="Isakeit T."/>
            <person name="Cavanaugh K."/>
            <person name="Magill C."/>
            <person name="Michelmore R."/>
        </authorList>
    </citation>
    <scope>NUCLEOTIDE SEQUENCE [LARGE SCALE GENOMIC DNA]</scope>
    <source>
        <strain evidence="1">P6</strain>
    </source>
</reference>
<dbReference type="EMBL" id="CM047582">
    <property type="protein sequence ID" value="KAI9915029.1"/>
    <property type="molecule type" value="Genomic_DNA"/>
</dbReference>